<dbReference type="GO" id="GO:0016787">
    <property type="term" value="F:hydrolase activity"/>
    <property type="evidence" value="ECO:0007669"/>
    <property type="project" value="InterPro"/>
</dbReference>
<dbReference type="Gene3D" id="3.60.21.10">
    <property type="match status" value="1"/>
</dbReference>
<dbReference type="HOGENOM" id="CLU_074814_1_1_9"/>
<accession>D4J967</accession>
<reference evidence="2 3" key="1">
    <citation type="submission" date="2010-03" db="EMBL/GenBank/DDBJ databases">
        <title>The genome sequence of Coprococcus catus GD/7.</title>
        <authorList>
            <consortium name="metaHIT consortium -- http://www.metahit.eu/"/>
            <person name="Pajon A."/>
            <person name="Turner K."/>
            <person name="Parkhill J."/>
            <person name="Duncan S."/>
            <person name="Flint H."/>
        </authorList>
    </citation>
    <scope>NUCLEOTIDE SEQUENCE [LARGE SCALE GENOMIC DNA]</scope>
    <source>
        <strain evidence="2 3">GD/7</strain>
    </source>
</reference>
<dbReference type="KEGG" id="cct:CC1_21900"/>
<reference evidence="2 3" key="2">
    <citation type="submission" date="2010-03" db="EMBL/GenBank/DDBJ databases">
        <authorList>
            <person name="Pajon A."/>
        </authorList>
    </citation>
    <scope>NUCLEOTIDE SEQUENCE [LARGE SCALE GENOMIC DNA]</scope>
    <source>
        <strain evidence="2 3">GD/7</strain>
    </source>
</reference>
<evidence type="ECO:0000259" key="1">
    <source>
        <dbReference type="Pfam" id="PF00149"/>
    </source>
</evidence>
<dbReference type="Proteomes" id="UP000008798">
    <property type="component" value="Chromosome"/>
</dbReference>
<dbReference type="CDD" id="cd00838">
    <property type="entry name" value="MPP_superfamily"/>
    <property type="match status" value="1"/>
</dbReference>
<evidence type="ECO:0000313" key="3">
    <source>
        <dbReference type="Proteomes" id="UP000008798"/>
    </source>
</evidence>
<dbReference type="SUPFAM" id="SSF56300">
    <property type="entry name" value="Metallo-dependent phosphatases"/>
    <property type="match status" value="1"/>
</dbReference>
<dbReference type="Pfam" id="PF00149">
    <property type="entry name" value="Metallophos"/>
    <property type="match status" value="1"/>
</dbReference>
<dbReference type="STRING" id="717962.CC1_21900"/>
<organism evidence="2 3">
    <name type="scientific">Coprococcus catus GD/7</name>
    <dbReference type="NCBI Taxonomy" id="717962"/>
    <lineage>
        <taxon>Bacteria</taxon>
        <taxon>Bacillati</taxon>
        <taxon>Bacillota</taxon>
        <taxon>Clostridia</taxon>
        <taxon>Lachnospirales</taxon>
        <taxon>Lachnospiraceae</taxon>
        <taxon>Coprococcus</taxon>
    </lineage>
</organism>
<protein>
    <recommendedName>
        <fullName evidence="1">Calcineurin-like phosphoesterase domain-containing protein</fullName>
    </recommendedName>
</protein>
<name>D4J967_9FIRM</name>
<dbReference type="InterPro" id="IPR004843">
    <property type="entry name" value="Calcineurin-like_PHP"/>
</dbReference>
<evidence type="ECO:0000313" key="2">
    <source>
        <dbReference type="EMBL" id="CBK80888.1"/>
    </source>
</evidence>
<dbReference type="InterPro" id="IPR029052">
    <property type="entry name" value="Metallo-depent_PP-like"/>
</dbReference>
<gene>
    <name evidence="2" type="ORF">CC1_21900</name>
</gene>
<dbReference type="AlphaFoldDB" id="D4J967"/>
<proteinExistence type="predicted"/>
<dbReference type="RefSeq" id="WP_015514456.1">
    <property type="nucleotide sequence ID" value="NC_021009.1"/>
</dbReference>
<feature type="domain" description="Calcineurin-like phosphoesterase" evidence="1">
    <location>
        <begin position="1"/>
        <end position="226"/>
    </location>
</feature>
<dbReference type="EMBL" id="FP929038">
    <property type="protein sequence ID" value="CBK80888.1"/>
    <property type="molecule type" value="Genomic_DNA"/>
</dbReference>
<dbReference type="PATRIC" id="fig|717962.3.peg.2105"/>
<sequence>MAIFVTGDTHGSKKLGFFSVDGFMPRLNTESFPEQKSMSKDDFVAILGDFGGIWNKTETKEEAYALNWLDSKPFTTLFVPGNHENYDRLTGIDDADVLNNWMYSKLSNEEKEKLKEGFPRKLWHGGMIREIRPSVLMLERGHIFNIDGCNCFAFGGARSHDISGGIFHLEKFKTPEQAIAAYKQFEHHASFRVNHLSWWQQEMPNYQEMKLGKENLKKVHNTVDFIFSHDCPASDKTLLIGANKPDELNVYFEEIKQNTIYKNWFFGHYHDNKRLPGGKDILLYEQIVQIN</sequence>